<reference evidence="2" key="1">
    <citation type="submission" date="2017-09" db="EMBL/GenBank/DDBJ databases">
        <title>Depth-based differentiation of microbial function through sediment-hosted aquifers and enrichment of novel symbionts in the deep terrestrial subsurface.</title>
        <authorList>
            <person name="Probst A.J."/>
            <person name="Ladd B."/>
            <person name="Jarett J.K."/>
            <person name="Geller-Mcgrath D.E."/>
            <person name="Sieber C.M.K."/>
            <person name="Emerson J.B."/>
            <person name="Anantharaman K."/>
            <person name="Thomas B.C."/>
            <person name="Malmstrom R."/>
            <person name="Stieglmeier M."/>
            <person name="Klingl A."/>
            <person name="Woyke T."/>
            <person name="Ryan C.M."/>
            <person name="Banfield J.F."/>
        </authorList>
    </citation>
    <scope>NUCLEOTIDE SEQUENCE [LARGE SCALE GENOMIC DNA]</scope>
</reference>
<dbReference type="InterPro" id="IPR043129">
    <property type="entry name" value="ATPase_NBD"/>
</dbReference>
<protein>
    <recommendedName>
        <fullName evidence="3">SHS2 domain-containing protein</fullName>
    </recommendedName>
</protein>
<dbReference type="CDD" id="cd24049">
    <property type="entry name" value="ASKHA_NBD_PilM"/>
    <property type="match status" value="1"/>
</dbReference>
<evidence type="ECO:0008006" key="3">
    <source>
        <dbReference type="Google" id="ProtNLM"/>
    </source>
</evidence>
<dbReference type="PIRSF" id="PIRSF019169">
    <property type="entry name" value="PilM"/>
    <property type="match status" value="1"/>
</dbReference>
<dbReference type="Gene3D" id="3.30.1490.300">
    <property type="match status" value="1"/>
</dbReference>
<name>A0A2H0YN40_9BACT</name>
<dbReference type="NCBIfam" id="TIGR01175">
    <property type="entry name" value="pilM"/>
    <property type="match status" value="1"/>
</dbReference>
<dbReference type="PANTHER" id="PTHR32432:SF3">
    <property type="entry name" value="ETHANOLAMINE UTILIZATION PROTEIN EUTJ"/>
    <property type="match status" value="1"/>
</dbReference>
<comment type="caution">
    <text evidence="1">The sequence shown here is derived from an EMBL/GenBank/DDBJ whole genome shotgun (WGS) entry which is preliminary data.</text>
</comment>
<accession>A0A2H0YN40</accession>
<dbReference type="SUPFAM" id="SSF53067">
    <property type="entry name" value="Actin-like ATPase domain"/>
    <property type="match status" value="2"/>
</dbReference>
<evidence type="ECO:0000313" key="1">
    <source>
        <dbReference type="EMBL" id="PIS39152.1"/>
    </source>
</evidence>
<dbReference type="PANTHER" id="PTHR32432">
    <property type="entry name" value="CELL DIVISION PROTEIN FTSA-RELATED"/>
    <property type="match status" value="1"/>
</dbReference>
<dbReference type="AlphaFoldDB" id="A0A2H0YN40"/>
<dbReference type="EMBL" id="PEYD01000067">
    <property type="protein sequence ID" value="PIS39152.1"/>
    <property type="molecule type" value="Genomic_DNA"/>
</dbReference>
<dbReference type="InterPro" id="IPR050696">
    <property type="entry name" value="FtsA/MreB"/>
</dbReference>
<sequence length="377" mass="42345">MFEFFTLNQEAFGLDISDLSLKIIKLKKRGKFLGLASFGEAEIKPGIIVEGEIKDEESLSKIIRDALKRVRGEKLKTKYVIASLPEEKAFLQVIQLPIMDEEDLKSAVRFEAENYVPLPIEEVYLDSQTVPPIYNNLDHLDVLLAAQPKKIVDGYLNSIKKAGLIPKVLEIESQSITRALVNQGLSPFPALLVDLGASRTSFIVFSGYSLRFTFSIPVSSQKFTEAISKTLKKDLTEAEKLKIKYGLKREKKDEESERVFEAMIPALTDLIEQIKRYLSFYQTHDAHEHLLPRQKFGDRGLPPDGKGVTKIFLCGGGANLKGLVDFLALEFKIPVEIGNPWVNILPKPLREVPELPFEKSLGYTTALGLALRGIREK</sequence>
<proteinExistence type="predicted"/>
<dbReference type="Gene3D" id="3.30.420.40">
    <property type="match status" value="2"/>
</dbReference>
<dbReference type="Proteomes" id="UP000230088">
    <property type="component" value="Unassembled WGS sequence"/>
</dbReference>
<organism evidence="1 2">
    <name type="scientific">Candidatus Nealsonbacteria bacterium CG08_land_8_20_14_0_20_38_20</name>
    <dbReference type="NCBI Taxonomy" id="1974705"/>
    <lineage>
        <taxon>Bacteria</taxon>
        <taxon>Candidatus Nealsoniibacteriota</taxon>
    </lineage>
</organism>
<evidence type="ECO:0000313" key="2">
    <source>
        <dbReference type="Proteomes" id="UP000230088"/>
    </source>
</evidence>
<dbReference type="Pfam" id="PF11104">
    <property type="entry name" value="PilM_2"/>
    <property type="match status" value="2"/>
</dbReference>
<dbReference type="InterPro" id="IPR005883">
    <property type="entry name" value="PilM"/>
</dbReference>
<gene>
    <name evidence="1" type="ORF">COT33_03445</name>
</gene>